<dbReference type="PANTHER" id="PTHR46910:SF3">
    <property type="entry name" value="HALOTOLERANCE PROTEIN 9-RELATED"/>
    <property type="match status" value="1"/>
</dbReference>
<accession>A0A6A6VG89</accession>
<comment type="subcellular location">
    <subcellularLocation>
        <location evidence="1">Nucleus</location>
    </subcellularLocation>
</comment>
<keyword evidence="8" id="KW-1185">Reference proteome</keyword>
<dbReference type="OrthoDB" id="5426978at2759"/>
<dbReference type="Proteomes" id="UP000799440">
    <property type="component" value="Unassembled WGS sequence"/>
</dbReference>
<keyword evidence="4" id="KW-0539">Nucleus</keyword>
<keyword evidence="3" id="KW-0238">DNA-binding</keyword>
<dbReference type="InterPro" id="IPR036864">
    <property type="entry name" value="Zn2-C6_fun-type_DNA-bd_sf"/>
</dbReference>
<dbReference type="PROSITE" id="PS00463">
    <property type="entry name" value="ZN2_CY6_FUNGAL_1"/>
    <property type="match status" value="1"/>
</dbReference>
<dbReference type="GO" id="GO:0008270">
    <property type="term" value="F:zinc ion binding"/>
    <property type="evidence" value="ECO:0007669"/>
    <property type="project" value="InterPro"/>
</dbReference>
<keyword evidence="2" id="KW-0479">Metal-binding</keyword>
<gene>
    <name evidence="7" type="ORF">M011DRAFT_492708</name>
</gene>
<evidence type="ECO:0000256" key="3">
    <source>
        <dbReference type="ARBA" id="ARBA00023125"/>
    </source>
</evidence>
<evidence type="ECO:0000256" key="4">
    <source>
        <dbReference type="ARBA" id="ARBA00023242"/>
    </source>
</evidence>
<dbReference type="GO" id="GO:0005634">
    <property type="term" value="C:nucleus"/>
    <property type="evidence" value="ECO:0007669"/>
    <property type="project" value="UniProtKB-SubCell"/>
</dbReference>
<dbReference type="GO" id="GO:0000981">
    <property type="term" value="F:DNA-binding transcription factor activity, RNA polymerase II-specific"/>
    <property type="evidence" value="ECO:0007669"/>
    <property type="project" value="InterPro"/>
</dbReference>
<dbReference type="Gene3D" id="4.10.240.10">
    <property type="entry name" value="Zn(2)-C6 fungal-type DNA-binding domain"/>
    <property type="match status" value="1"/>
</dbReference>
<dbReference type="GO" id="GO:0003677">
    <property type="term" value="F:DNA binding"/>
    <property type="evidence" value="ECO:0007669"/>
    <property type="project" value="UniProtKB-KW"/>
</dbReference>
<dbReference type="InterPro" id="IPR001138">
    <property type="entry name" value="Zn2Cys6_DnaBD"/>
</dbReference>
<dbReference type="Pfam" id="PF00172">
    <property type="entry name" value="Zn_clus"/>
    <property type="match status" value="1"/>
</dbReference>
<dbReference type="PANTHER" id="PTHR46910">
    <property type="entry name" value="TRANSCRIPTION FACTOR PDR1"/>
    <property type="match status" value="1"/>
</dbReference>
<dbReference type="SMART" id="SM00066">
    <property type="entry name" value="GAL4"/>
    <property type="match status" value="1"/>
</dbReference>
<dbReference type="SUPFAM" id="SSF57701">
    <property type="entry name" value="Zn2/Cys6 DNA-binding domain"/>
    <property type="match status" value="1"/>
</dbReference>
<feature type="compositionally biased region" description="Basic and acidic residues" evidence="5">
    <location>
        <begin position="690"/>
        <end position="699"/>
    </location>
</feature>
<evidence type="ECO:0000256" key="5">
    <source>
        <dbReference type="SAM" id="MobiDB-lite"/>
    </source>
</evidence>
<feature type="compositionally biased region" description="Low complexity" evidence="5">
    <location>
        <begin position="700"/>
        <end position="718"/>
    </location>
</feature>
<feature type="region of interest" description="Disordered" evidence="5">
    <location>
        <begin position="1"/>
        <end position="42"/>
    </location>
</feature>
<sequence length="738" mass="79800">MASNSSYPDPPPAGAGPGLYGNQNGGTPPARTQQELSSEADRQLQENLAQFQHSNDMMHVAVSSAQQMNQMNALAGGHHHFQSPPRPTHSPQQMAQTVMNMEDHNIYSSEESNRKRSKVSRACDECRRKKIRCDAASEVGPESCSSCKRTGAQCRFSRQPMKRGPSKGYIKELADRLNNLESQIQNPHAPQPAFDYPPVADHGLPDPHALSRKRTHSMSETIHDPYGRPSWPSQEREFSTNAPSFRRPSFSDMALASNLISSSNEGTIKAYFASIHMTLPLLSHDGSSLARLTHAHLKLREAFFLALECAIRATSSTALPSTDASLHQLVQQCQGTLELAQLELIDSDHGRQFSNGLIYGQSLVLLVIALEQLGPGVSDTLAELLGRLAGRISALGINDAKVAATLRDQDPQGYEDSRRLFWVAFIIDRIHASARGTDTVLPTHYRPITRSDLNALGEVGYHLARAADTAGQINQMTRAGEAPDFDPSSPWAGPFVTGSSAQQLFLNGQVARFRESIDITDMLDTYPPYIACQFLCLLVARYFPHTASRHSLAITRKLLRSLTITPVSPLHHLFAHVVAVSLAELADRVETQVESQATIKEMDDAIANGQIVHRNFIGAGWDTAIRNILHQKKALSPPITATETTSPAAAPNMAGLQHLAAAAVEREGADGRPASSGGNGSTAPTTNQEAMRHDKHDLDAAIAAAHEAAAAQATAAAAQHQLNSTGEQQPAAGAVESL</sequence>
<dbReference type="EMBL" id="MU006565">
    <property type="protein sequence ID" value="KAF2749612.1"/>
    <property type="molecule type" value="Genomic_DNA"/>
</dbReference>
<dbReference type="PROSITE" id="PS50048">
    <property type="entry name" value="ZN2_CY6_FUNGAL_2"/>
    <property type="match status" value="1"/>
</dbReference>
<dbReference type="InterPro" id="IPR050987">
    <property type="entry name" value="AtrR-like"/>
</dbReference>
<organism evidence="7 8">
    <name type="scientific">Sporormia fimetaria CBS 119925</name>
    <dbReference type="NCBI Taxonomy" id="1340428"/>
    <lineage>
        <taxon>Eukaryota</taxon>
        <taxon>Fungi</taxon>
        <taxon>Dikarya</taxon>
        <taxon>Ascomycota</taxon>
        <taxon>Pezizomycotina</taxon>
        <taxon>Dothideomycetes</taxon>
        <taxon>Pleosporomycetidae</taxon>
        <taxon>Pleosporales</taxon>
        <taxon>Sporormiaceae</taxon>
        <taxon>Sporormia</taxon>
    </lineage>
</organism>
<dbReference type="AlphaFoldDB" id="A0A6A6VG89"/>
<protein>
    <recommendedName>
        <fullName evidence="6">Zn(2)-C6 fungal-type domain-containing protein</fullName>
    </recommendedName>
</protein>
<evidence type="ECO:0000256" key="1">
    <source>
        <dbReference type="ARBA" id="ARBA00004123"/>
    </source>
</evidence>
<reference evidence="7" key="1">
    <citation type="journal article" date="2020" name="Stud. Mycol.">
        <title>101 Dothideomycetes genomes: a test case for predicting lifestyles and emergence of pathogens.</title>
        <authorList>
            <person name="Haridas S."/>
            <person name="Albert R."/>
            <person name="Binder M."/>
            <person name="Bloem J."/>
            <person name="Labutti K."/>
            <person name="Salamov A."/>
            <person name="Andreopoulos B."/>
            <person name="Baker S."/>
            <person name="Barry K."/>
            <person name="Bills G."/>
            <person name="Bluhm B."/>
            <person name="Cannon C."/>
            <person name="Castanera R."/>
            <person name="Culley D."/>
            <person name="Daum C."/>
            <person name="Ezra D."/>
            <person name="Gonzalez J."/>
            <person name="Henrissat B."/>
            <person name="Kuo A."/>
            <person name="Liang C."/>
            <person name="Lipzen A."/>
            <person name="Lutzoni F."/>
            <person name="Magnuson J."/>
            <person name="Mondo S."/>
            <person name="Nolan M."/>
            <person name="Ohm R."/>
            <person name="Pangilinan J."/>
            <person name="Park H.-J."/>
            <person name="Ramirez L."/>
            <person name="Alfaro M."/>
            <person name="Sun H."/>
            <person name="Tritt A."/>
            <person name="Yoshinaga Y."/>
            <person name="Zwiers L.-H."/>
            <person name="Turgeon B."/>
            <person name="Goodwin S."/>
            <person name="Spatafora J."/>
            <person name="Crous P."/>
            <person name="Grigoriev I."/>
        </authorList>
    </citation>
    <scope>NUCLEOTIDE SEQUENCE</scope>
    <source>
        <strain evidence="7">CBS 119925</strain>
    </source>
</reference>
<dbReference type="CDD" id="cd00067">
    <property type="entry name" value="GAL4"/>
    <property type="match status" value="1"/>
</dbReference>
<feature type="region of interest" description="Disordered" evidence="5">
    <location>
        <begin position="666"/>
        <end position="738"/>
    </location>
</feature>
<evidence type="ECO:0000313" key="8">
    <source>
        <dbReference type="Proteomes" id="UP000799440"/>
    </source>
</evidence>
<evidence type="ECO:0000256" key="2">
    <source>
        <dbReference type="ARBA" id="ARBA00022723"/>
    </source>
</evidence>
<feature type="region of interest" description="Disordered" evidence="5">
    <location>
        <begin position="185"/>
        <end position="244"/>
    </location>
</feature>
<evidence type="ECO:0000259" key="6">
    <source>
        <dbReference type="PROSITE" id="PS50048"/>
    </source>
</evidence>
<dbReference type="CDD" id="cd12148">
    <property type="entry name" value="fungal_TF_MHR"/>
    <property type="match status" value="1"/>
</dbReference>
<feature type="domain" description="Zn(2)-C6 fungal-type" evidence="6">
    <location>
        <begin position="122"/>
        <end position="156"/>
    </location>
</feature>
<proteinExistence type="predicted"/>
<feature type="compositionally biased region" description="Polar residues" evidence="5">
    <location>
        <begin position="21"/>
        <end position="37"/>
    </location>
</feature>
<name>A0A6A6VG89_9PLEO</name>
<evidence type="ECO:0000313" key="7">
    <source>
        <dbReference type="EMBL" id="KAF2749612.1"/>
    </source>
</evidence>